<dbReference type="InterPro" id="IPR059179">
    <property type="entry name" value="MLKL-like_MCAfunc"/>
</dbReference>
<accession>A0A9P6G1E9</accession>
<dbReference type="AlphaFoldDB" id="A0A9P6G1E9"/>
<dbReference type="CDD" id="cd21037">
    <property type="entry name" value="MLKL_NTD"/>
    <property type="match status" value="1"/>
</dbReference>
<keyword evidence="4" id="KW-1185">Reference proteome</keyword>
<dbReference type="OrthoDB" id="61437at2759"/>
<gene>
    <name evidence="3" type="ORF">BGW38_006087</name>
</gene>
<dbReference type="Proteomes" id="UP000780801">
    <property type="component" value="Unassembled WGS sequence"/>
</dbReference>
<reference evidence="3" key="1">
    <citation type="journal article" date="2020" name="Fungal Divers.">
        <title>Resolving the Mortierellaceae phylogeny through synthesis of multi-gene phylogenetics and phylogenomics.</title>
        <authorList>
            <person name="Vandepol N."/>
            <person name="Liber J."/>
            <person name="Desiro A."/>
            <person name="Na H."/>
            <person name="Kennedy M."/>
            <person name="Barry K."/>
            <person name="Grigoriev I.V."/>
            <person name="Miller A.N."/>
            <person name="O'Donnell K."/>
            <person name="Stajich J.E."/>
            <person name="Bonito G."/>
        </authorList>
    </citation>
    <scope>NUCLEOTIDE SEQUENCE</scope>
    <source>
        <strain evidence="3">KOD1015</strain>
    </source>
</reference>
<keyword evidence="1" id="KW-0175">Coiled coil</keyword>
<sequence>MAPTTPPPPPPPQKPLPKPADVSQDKPLPVIDPSQEKEPADASPEYTEEYGEASLNEIRNRIQVVEDQQNQPPKGKFAQTMDNAGNNAFAAGTTILEYKDMAELGVGTVKKVLGDKSDPILGNMIQLAEKLVDVGKVVPIIAPAFVILKIIIDIEQKAREVDEKCQDLMERINFMVSHMLVLERIDIMDVLQIVLERVQEVLKEAASLIEAYRKQGKIARRLKISNTANFEAMADRISTCSSDLMMSLQIQQTGDLSVLKRAVPRDLVAEKFINDNGGQDFINSHPELVKEFAEKMQLTMSDQVMEQMQSNMQELMAQNQTQIETIIRESSSSGVADMIKTIANKQREWEAERKLICVQCNKEYTVSTNNSEACGFHSAVGSHDRYHCCEKTSPCQKGYHQPEHHSKYPYSNFYLWAYGILGYKDTVEYWANVKEIDLGVEGSAQIVRIGRLLRWRTWGELVTTPLLVVNVGHIQDDLMHYLEIFDVTSLEDERKQALKTGNTLIFRNEPDENTKAFSMAEWVLDQETQQLVGIKLTVKVTNSKKPTVCLLSIDPKAIKMAPGKSLEYLSKSEWQVYKPDRPYEFPKTIQLGPVLRETRLREPRTFKTRSSSSDLPIVLLPSSEMVANNNHMTANHDVDRFLGHWRGLNRAPLSSQNQAILLSAKAEYRLLGEEEYRPVKSFGLRGDVKFPLSLAPSQAIDIPFEFTVDKPKHVVERRNLAINFAHLTIHHPLRVRITFTDIDGETISLVQEYVHPVMGIQKRKEEDIGYVYIDDIDLCQRTVVWVKKAGDDTHFLRVLGGLGFTKKVYEIDLHRIVYKAEKTKVTQVDMELGESNLGINWTIWALVDLNCRRVYGFKILVYHGSMTPVRYAASLGYVACPLYGEEQMETRPICYAEETKIVPEVIFRPEVVVVEDDTIDDVTPAHTPTSEPTAAPAETLVPEPVSSSIASVSDQTTAQSAIDNTSAAANTTAPSVVSTAAAGGLVQSSTVVAVVNKTLSDASEPKTTKVSSALAGESQKSEMEVLQAKLSALETRLAAYENQEANGALMKRLLALEEALTKDPSPKPSETCPCQKPDSVRLTVLEGRLESMDQKLGSMETSIRQLDSTTTRVAVSLEKIATLLSA</sequence>
<feature type="region of interest" description="Disordered" evidence="2">
    <location>
        <begin position="921"/>
        <end position="952"/>
    </location>
</feature>
<dbReference type="Gene3D" id="1.20.930.20">
    <property type="entry name" value="Adaptor protein Cbl, N-terminal domain"/>
    <property type="match status" value="1"/>
</dbReference>
<organism evidence="3 4">
    <name type="scientific">Lunasporangiospora selenospora</name>
    <dbReference type="NCBI Taxonomy" id="979761"/>
    <lineage>
        <taxon>Eukaryota</taxon>
        <taxon>Fungi</taxon>
        <taxon>Fungi incertae sedis</taxon>
        <taxon>Mucoromycota</taxon>
        <taxon>Mortierellomycotina</taxon>
        <taxon>Mortierellomycetes</taxon>
        <taxon>Mortierellales</taxon>
        <taxon>Mortierellaceae</taxon>
        <taxon>Lunasporangiospora</taxon>
    </lineage>
</organism>
<evidence type="ECO:0000256" key="1">
    <source>
        <dbReference type="SAM" id="Coils"/>
    </source>
</evidence>
<evidence type="ECO:0000313" key="4">
    <source>
        <dbReference type="Proteomes" id="UP000780801"/>
    </source>
</evidence>
<protein>
    <submittedName>
        <fullName evidence="3">Uncharacterized protein</fullName>
    </submittedName>
</protein>
<name>A0A9P6G1E9_9FUNG</name>
<dbReference type="InterPro" id="IPR036537">
    <property type="entry name" value="Adaptor_Cbl_N_dom_sf"/>
</dbReference>
<evidence type="ECO:0000256" key="2">
    <source>
        <dbReference type="SAM" id="MobiDB-lite"/>
    </source>
</evidence>
<comment type="caution">
    <text evidence="3">The sequence shown here is derived from an EMBL/GenBank/DDBJ whole genome shotgun (WGS) entry which is preliminary data.</text>
</comment>
<feature type="region of interest" description="Disordered" evidence="2">
    <location>
        <begin position="1"/>
        <end position="50"/>
    </location>
</feature>
<dbReference type="EMBL" id="JAABOA010000388">
    <property type="protein sequence ID" value="KAF9584540.1"/>
    <property type="molecule type" value="Genomic_DNA"/>
</dbReference>
<evidence type="ECO:0000313" key="3">
    <source>
        <dbReference type="EMBL" id="KAF9584540.1"/>
    </source>
</evidence>
<proteinExistence type="predicted"/>
<dbReference type="GO" id="GO:0007166">
    <property type="term" value="P:cell surface receptor signaling pathway"/>
    <property type="evidence" value="ECO:0007669"/>
    <property type="project" value="InterPro"/>
</dbReference>
<feature type="compositionally biased region" description="Pro residues" evidence="2">
    <location>
        <begin position="1"/>
        <end position="18"/>
    </location>
</feature>
<feature type="coiled-coil region" evidence="1">
    <location>
        <begin position="1016"/>
        <end position="1043"/>
    </location>
</feature>